<keyword evidence="1" id="KW-0472">Membrane</keyword>
<reference evidence="2" key="1">
    <citation type="submission" date="2020-12" db="EMBL/GenBank/DDBJ databases">
        <title>Comparative genomic insights into the epidemiology and virulence of plant pathogenic Pseudomonads from Turkey.</title>
        <authorList>
            <person name="Dillon M."/>
            <person name="Ruiz-Bedoya T."/>
            <person name="Bendalovic-Torma C."/>
            <person name="Guttman K.M."/>
            <person name="Kwak H."/>
            <person name="Middleton M.A."/>
            <person name="Wang P.W."/>
            <person name="Horuz S."/>
            <person name="Aysan Y."/>
            <person name="Guttman D.S."/>
        </authorList>
    </citation>
    <scope>NUCLEOTIDE SEQUENCE</scope>
    <source>
        <strain evidence="2">S5_IA_3a</strain>
    </source>
</reference>
<name>A0A8I1JGF3_9PSED</name>
<evidence type="ECO:0000256" key="1">
    <source>
        <dbReference type="SAM" id="Phobius"/>
    </source>
</evidence>
<protein>
    <submittedName>
        <fullName evidence="2">Uncharacterized protein</fullName>
    </submittedName>
</protein>
<keyword evidence="1" id="KW-1133">Transmembrane helix</keyword>
<keyword evidence="1" id="KW-0812">Transmembrane</keyword>
<accession>A0A8I1JGF3</accession>
<proteinExistence type="predicted"/>
<dbReference type="Proteomes" id="UP000645865">
    <property type="component" value="Unassembled WGS sequence"/>
</dbReference>
<feature type="transmembrane region" description="Helical" evidence="1">
    <location>
        <begin position="6"/>
        <end position="25"/>
    </location>
</feature>
<gene>
    <name evidence="2" type="ORF">YA0853_16885</name>
</gene>
<dbReference type="RefSeq" id="WP_198712425.1">
    <property type="nucleotide sequence ID" value="NZ_JAEILH010000025.1"/>
</dbReference>
<dbReference type="AlphaFoldDB" id="A0A8I1JGF3"/>
<organism evidence="2 3">
    <name type="scientific">Pseudomonas rhodesiae</name>
    <dbReference type="NCBI Taxonomy" id="76760"/>
    <lineage>
        <taxon>Bacteria</taxon>
        <taxon>Pseudomonadati</taxon>
        <taxon>Pseudomonadota</taxon>
        <taxon>Gammaproteobacteria</taxon>
        <taxon>Pseudomonadales</taxon>
        <taxon>Pseudomonadaceae</taxon>
        <taxon>Pseudomonas</taxon>
    </lineage>
</organism>
<evidence type="ECO:0000313" key="2">
    <source>
        <dbReference type="EMBL" id="MBI6625326.1"/>
    </source>
</evidence>
<comment type="caution">
    <text evidence="2">The sequence shown here is derived from an EMBL/GenBank/DDBJ whole genome shotgun (WGS) entry which is preliminary data.</text>
</comment>
<evidence type="ECO:0000313" key="3">
    <source>
        <dbReference type="Proteomes" id="UP000645865"/>
    </source>
</evidence>
<sequence>MTAYEQFLIVVFVAIVVGVFCGHLINQRRERSIKEFERSRRERKAEVERLARKAL</sequence>
<dbReference type="EMBL" id="JAEILH010000025">
    <property type="protein sequence ID" value="MBI6625326.1"/>
    <property type="molecule type" value="Genomic_DNA"/>
</dbReference>